<feature type="non-terminal residue" evidence="1">
    <location>
        <position position="1"/>
    </location>
</feature>
<gene>
    <name evidence="1" type="ORF">EVA_22372</name>
</gene>
<comment type="caution">
    <text evidence="1">The sequence shown here is derived from an EMBL/GenBank/DDBJ whole genome shotgun (WGS) entry which is preliminary data.</text>
</comment>
<organism evidence="1">
    <name type="scientific">gut metagenome</name>
    <dbReference type="NCBI Taxonomy" id="749906"/>
    <lineage>
        <taxon>unclassified sequences</taxon>
        <taxon>metagenomes</taxon>
        <taxon>organismal metagenomes</taxon>
    </lineage>
</organism>
<dbReference type="EMBL" id="AMCI01009429">
    <property type="protein sequence ID" value="EJW89521.1"/>
    <property type="molecule type" value="Genomic_DNA"/>
</dbReference>
<proteinExistence type="predicted"/>
<dbReference type="AlphaFoldDB" id="J9F3P6"/>
<evidence type="ECO:0000313" key="1">
    <source>
        <dbReference type="EMBL" id="EJW89521.1"/>
    </source>
</evidence>
<name>J9F3P6_9ZZZZ</name>
<protein>
    <submittedName>
        <fullName evidence="1">Uncharacterized protein</fullName>
    </submittedName>
</protein>
<accession>J9F3P6</accession>
<sequence length="20" mass="2408">KYTDLLPSRRAFGYRASRYS</sequence>
<reference evidence="1" key="1">
    <citation type="journal article" date="2012" name="PLoS ONE">
        <title>Gene sets for utilization of primary and secondary nutrition supplies in the distal gut of endangered iberian lynx.</title>
        <authorList>
            <person name="Alcaide M."/>
            <person name="Messina E."/>
            <person name="Richter M."/>
            <person name="Bargiela R."/>
            <person name="Peplies J."/>
            <person name="Huws S.A."/>
            <person name="Newbold C.J."/>
            <person name="Golyshin P.N."/>
            <person name="Simon M.A."/>
            <person name="Lopez G."/>
            <person name="Yakimov M.M."/>
            <person name="Ferrer M."/>
        </authorList>
    </citation>
    <scope>NUCLEOTIDE SEQUENCE</scope>
</reference>